<feature type="chain" id="PRO_5032392758" description="alpha-glucosidase" evidence="10">
    <location>
        <begin position="31"/>
        <end position="922"/>
    </location>
</feature>
<dbReference type="CDD" id="cd06602">
    <property type="entry name" value="GH31_MGAM_SI_GAA"/>
    <property type="match status" value="1"/>
</dbReference>
<evidence type="ECO:0000256" key="7">
    <source>
        <dbReference type="ARBA" id="ARBA00023295"/>
    </source>
</evidence>
<dbReference type="AlphaFoldDB" id="A0A811S8Y0"/>
<feature type="domain" description="Glycoside hydrolase family 31 N-terminal" evidence="12">
    <location>
        <begin position="134"/>
        <end position="288"/>
    </location>
</feature>
<dbReference type="InterPro" id="IPR011013">
    <property type="entry name" value="Gal_mutarotase_sf_dom"/>
</dbReference>
<evidence type="ECO:0000256" key="2">
    <source>
        <dbReference type="ARBA" id="ARBA00007806"/>
    </source>
</evidence>
<keyword evidence="15" id="KW-1185">Reference proteome</keyword>
<comment type="catalytic activity">
    <reaction evidence="1">
        <text>Hydrolysis of terminal, non-reducing (1-&gt;4)-linked alpha-D-glucose residues with release of alpha-D-glucose.</text>
        <dbReference type="EC" id="3.2.1.20"/>
    </reaction>
</comment>
<evidence type="ECO:0000256" key="4">
    <source>
        <dbReference type="ARBA" id="ARBA00022729"/>
    </source>
</evidence>
<dbReference type="InterPro" id="IPR017853">
    <property type="entry name" value="GH"/>
</dbReference>
<evidence type="ECO:0000259" key="13">
    <source>
        <dbReference type="Pfam" id="PF21365"/>
    </source>
</evidence>
<dbReference type="InterPro" id="IPR048395">
    <property type="entry name" value="Glyco_hydro_31_C"/>
</dbReference>
<evidence type="ECO:0000256" key="5">
    <source>
        <dbReference type="ARBA" id="ARBA00022801"/>
    </source>
</evidence>
<dbReference type="InterPro" id="IPR013780">
    <property type="entry name" value="Glyco_hydro_b"/>
</dbReference>
<evidence type="ECO:0000256" key="10">
    <source>
        <dbReference type="SAM" id="SignalP"/>
    </source>
</evidence>
<dbReference type="PROSITE" id="PS00129">
    <property type="entry name" value="GLYCOSYL_HYDROL_F31_1"/>
    <property type="match status" value="1"/>
</dbReference>
<dbReference type="Gene3D" id="2.60.40.1180">
    <property type="entry name" value="Golgi alpha-mannosidase II"/>
    <property type="match status" value="2"/>
</dbReference>
<evidence type="ECO:0000256" key="8">
    <source>
        <dbReference type="ARBA" id="ARBA00041343"/>
    </source>
</evidence>
<gene>
    <name evidence="14" type="ORF">NCGR_LOCUS62782</name>
</gene>
<keyword evidence="5 9" id="KW-0378">Hydrolase</keyword>
<dbReference type="InterPro" id="IPR030458">
    <property type="entry name" value="Glyco_hydro_31_AS"/>
</dbReference>
<dbReference type="Gene3D" id="3.20.20.80">
    <property type="entry name" value="Glycosidases"/>
    <property type="match status" value="1"/>
</dbReference>
<dbReference type="InterPro" id="IPR030459">
    <property type="entry name" value="Glyco_hydro_31_CS"/>
</dbReference>
<evidence type="ECO:0000259" key="12">
    <source>
        <dbReference type="Pfam" id="PF13802"/>
    </source>
</evidence>
<organism evidence="14 15">
    <name type="scientific">Miscanthus lutarioriparius</name>
    <dbReference type="NCBI Taxonomy" id="422564"/>
    <lineage>
        <taxon>Eukaryota</taxon>
        <taxon>Viridiplantae</taxon>
        <taxon>Streptophyta</taxon>
        <taxon>Embryophyta</taxon>
        <taxon>Tracheophyta</taxon>
        <taxon>Spermatophyta</taxon>
        <taxon>Magnoliopsida</taxon>
        <taxon>Liliopsida</taxon>
        <taxon>Poales</taxon>
        <taxon>Poaceae</taxon>
        <taxon>PACMAD clade</taxon>
        <taxon>Panicoideae</taxon>
        <taxon>Andropogonodae</taxon>
        <taxon>Andropogoneae</taxon>
        <taxon>Saccharinae</taxon>
        <taxon>Miscanthus</taxon>
    </lineage>
</organism>
<dbReference type="PANTHER" id="PTHR22762:SF133">
    <property type="entry name" value="P-TYPE DOMAIN-CONTAINING PROTEIN"/>
    <property type="match status" value="1"/>
</dbReference>
<feature type="domain" description="Glycoside hydrolase family 31 TIM barrel" evidence="11">
    <location>
        <begin position="329"/>
        <end position="676"/>
    </location>
</feature>
<comment type="similarity">
    <text evidence="2 9">Belongs to the glycosyl hydrolase 31 family.</text>
</comment>
<dbReference type="GO" id="GO:0090599">
    <property type="term" value="F:alpha-glucosidase activity"/>
    <property type="evidence" value="ECO:0007669"/>
    <property type="project" value="UniProtKB-ARBA"/>
</dbReference>
<name>A0A811S8Y0_9POAL</name>
<dbReference type="SUPFAM" id="SSF51445">
    <property type="entry name" value="(Trans)glycosidases"/>
    <property type="match status" value="1"/>
</dbReference>
<dbReference type="FunFam" id="3.20.20.80:FF:000016">
    <property type="entry name" value="Maltase-glucoamylase, intestinal"/>
    <property type="match status" value="1"/>
</dbReference>
<reference evidence="14" key="1">
    <citation type="submission" date="2020-10" db="EMBL/GenBank/DDBJ databases">
        <authorList>
            <person name="Han B."/>
            <person name="Lu T."/>
            <person name="Zhao Q."/>
            <person name="Huang X."/>
            <person name="Zhao Y."/>
        </authorList>
    </citation>
    <scope>NUCLEOTIDE SEQUENCE</scope>
</reference>
<dbReference type="OrthoDB" id="5839090at2759"/>
<dbReference type="InterPro" id="IPR000322">
    <property type="entry name" value="Glyco_hydro_31_TIM"/>
</dbReference>
<dbReference type="SUPFAM" id="SSF51011">
    <property type="entry name" value="Glycosyl hydrolase domain"/>
    <property type="match status" value="1"/>
</dbReference>
<evidence type="ECO:0000256" key="3">
    <source>
        <dbReference type="ARBA" id="ARBA00012741"/>
    </source>
</evidence>
<protein>
    <recommendedName>
        <fullName evidence="3">alpha-glucosidase</fullName>
        <ecNumber evidence="3">3.2.1.20</ecNumber>
    </recommendedName>
    <alternativeName>
        <fullName evidence="8">Maltase</fullName>
    </alternativeName>
</protein>
<dbReference type="PANTHER" id="PTHR22762">
    <property type="entry name" value="ALPHA-GLUCOSIDASE"/>
    <property type="match status" value="1"/>
</dbReference>
<dbReference type="GO" id="GO:0005975">
    <property type="term" value="P:carbohydrate metabolic process"/>
    <property type="evidence" value="ECO:0007669"/>
    <property type="project" value="InterPro"/>
</dbReference>
<sequence length="922" mass="101760">MVWPPPPSTAHFFVLLLSLLAAAPWHRATAQAAGYRVVSVARARAGRQLSARLELAGAGRKPELGPDVQRLSLTARQSLQLTSLVRDAVIPSELLIGKKAFTYLVRRSIAFVFVLSFKFFETDSRLHVRITDADHQRWEVPQSVIPREAPRDVTLEASTGASPRSCVLSAATSDLTFTLHASPFRFTVSRRSSGDVLFDTSAALVFKNRYLELTTALPADRASLYGLGEHTKRTFRLQRNDTFTLWNADIAASNVDLNLYGSQPFYLDVRPAAGAAHGVLLLNSNGMDVEYGGSYLTYKVIGGVLDFYFFAGPAPLDVVDQYTQLIGRPAPMPYWSFGFHQCRYGYKNLADLEGVVAGYAKARIPLEVMWTDIDYMDAFKDFTLDPVNFPAGPMRQFVDRLHRNGQKYVVIIDPGINVNETYGTFVRGMQQDVFLKRNGTNYLGKVWPGYVYFPDFFNPRAVEFWAREIALFRRTLPVDGLWIDMNEISNFVDPAPLNALDNPPYRINNSGVRRPINNKTTPASAVHYGGVREYDAHNLFGFLEARATHGALLADTGRRPFVLSRSTFVGSGRYTAHWTGDNAATWDDLRYSINTMLSFGLFGIPMVGADICGFGGNTTEELCSRWIQLGAFYPFARDHSDIGTIRRELYLWELVARSARKALGLRYRLLPYMYTLMHEAHTTGAPIARPLFLSYPKDVATYGVDRQFLLGRGVLVSPVLEPGATTVDAYFPAGRWFSLFDYTLAVASATGKRVTLPAPADTVNVHVAGGNILPLQLPALTTSRARQTVFHLLVALDEDGSASGELFLDDGESPEMAGPRGEWSLVRFSCAAGRDGVTVRSHVVHNAYGPSRKLVIGKVMFLGLHSPAPPREFAVYVNGVKTANSMGGALGYQRSGALGTAQVEGLSLAVGKEFELKVVMSS</sequence>
<accession>A0A811S8Y0</accession>
<keyword evidence="4 10" id="KW-0732">Signal</keyword>
<evidence type="ECO:0000256" key="1">
    <source>
        <dbReference type="ARBA" id="ARBA00001657"/>
    </source>
</evidence>
<feature type="domain" description="Glycosyl hydrolase family 31 C-terminal" evidence="13">
    <location>
        <begin position="684"/>
        <end position="773"/>
    </location>
</feature>
<dbReference type="GO" id="GO:0030246">
    <property type="term" value="F:carbohydrate binding"/>
    <property type="evidence" value="ECO:0007669"/>
    <property type="project" value="InterPro"/>
</dbReference>
<evidence type="ECO:0000259" key="11">
    <source>
        <dbReference type="Pfam" id="PF01055"/>
    </source>
</evidence>
<dbReference type="InterPro" id="IPR025887">
    <property type="entry name" value="Glyco_hydro_31_N_dom"/>
</dbReference>
<dbReference type="Pfam" id="PF13802">
    <property type="entry name" value="Gal_mutarotas_2"/>
    <property type="match status" value="1"/>
</dbReference>
<dbReference type="SUPFAM" id="SSF74650">
    <property type="entry name" value="Galactose mutarotase-like"/>
    <property type="match status" value="1"/>
</dbReference>
<evidence type="ECO:0000313" key="14">
    <source>
        <dbReference type="EMBL" id="CAD6338684.1"/>
    </source>
</evidence>
<dbReference type="FunFam" id="2.60.40.1180:FF:000044">
    <property type="entry name" value="Alpha-glucosidase 1"/>
    <property type="match status" value="1"/>
</dbReference>
<dbReference type="PROSITE" id="PS00707">
    <property type="entry name" value="GLYCOSYL_HYDROL_F31_2"/>
    <property type="match status" value="1"/>
</dbReference>
<keyword evidence="7 9" id="KW-0326">Glycosidase</keyword>
<dbReference type="Proteomes" id="UP000604825">
    <property type="component" value="Unassembled WGS sequence"/>
</dbReference>
<dbReference type="Gene3D" id="2.60.40.1760">
    <property type="entry name" value="glycosyl hydrolase (family 31)"/>
    <property type="match status" value="1"/>
</dbReference>
<proteinExistence type="inferred from homology"/>
<dbReference type="Pfam" id="PF01055">
    <property type="entry name" value="Glyco_hydro_31_2nd"/>
    <property type="match status" value="1"/>
</dbReference>
<feature type="signal peptide" evidence="10">
    <location>
        <begin position="1"/>
        <end position="30"/>
    </location>
</feature>
<evidence type="ECO:0000256" key="9">
    <source>
        <dbReference type="RuleBase" id="RU361185"/>
    </source>
</evidence>
<evidence type="ECO:0000313" key="15">
    <source>
        <dbReference type="Proteomes" id="UP000604825"/>
    </source>
</evidence>
<dbReference type="EMBL" id="CAJGYO010000019">
    <property type="protein sequence ID" value="CAD6338684.1"/>
    <property type="molecule type" value="Genomic_DNA"/>
</dbReference>
<evidence type="ECO:0000256" key="6">
    <source>
        <dbReference type="ARBA" id="ARBA00023180"/>
    </source>
</evidence>
<dbReference type="Pfam" id="PF21365">
    <property type="entry name" value="Glyco_hydro_31_3rd"/>
    <property type="match status" value="1"/>
</dbReference>
<keyword evidence="6" id="KW-0325">Glycoprotein</keyword>
<dbReference type="CDD" id="cd14752">
    <property type="entry name" value="GH31_N"/>
    <property type="match status" value="1"/>
</dbReference>
<comment type="caution">
    <text evidence="14">The sequence shown here is derived from an EMBL/GenBank/DDBJ whole genome shotgun (WGS) entry which is preliminary data.</text>
</comment>
<dbReference type="EC" id="3.2.1.20" evidence="3"/>